<dbReference type="Proteomes" id="UP001549799">
    <property type="component" value="Unassembled WGS sequence"/>
</dbReference>
<accession>A0ABV2SV15</accession>
<evidence type="ECO:0000259" key="1">
    <source>
        <dbReference type="Pfam" id="PF09413"/>
    </source>
</evidence>
<keyword evidence="3" id="KW-1185">Reference proteome</keyword>
<feature type="domain" description="DUF2007" evidence="1">
    <location>
        <begin position="9"/>
        <end position="72"/>
    </location>
</feature>
<dbReference type="Pfam" id="PF09413">
    <property type="entry name" value="DUF2007"/>
    <property type="match status" value="1"/>
</dbReference>
<sequence>METKDKYINVYTGSEVDVILLKGLLEENGIGTLVKNQNESARVSGFGGGLYGGVRLFVLESDETKATPIIEGFKVD</sequence>
<reference evidence="2 3" key="1">
    <citation type="submission" date="2024-07" db="EMBL/GenBank/DDBJ databases">
        <title>The genome sequence of type strain Sediminicola arcticus GDMCC 1.2805.</title>
        <authorList>
            <person name="Liu Y."/>
        </authorList>
    </citation>
    <scope>NUCLEOTIDE SEQUENCE [LARGE SCALE GENOMIC DNA]</scope>
    <source>
        <strain evidence="2 3">GDMCC 1.2805</strain>
    </source>
</reference>
<dbReference type="EMBL" id="JBEXAE010000003">
    <property type="protein sequence ID" value="MET6990572.1"/>
    <property type="molecule type" value="Genomic_DNA"/>
</dbReference>
<dbReference type="SUPFAM" id="SSF54913">
    <property type="entry name" value="GlnB-like"/>
    <property type="match status" value="1"/>
</dbReference>
<protein>
    <submittedName>
        <fullName evidence="2">DUF2007 domain-containing protein</fullName>
    </submittedName>
</protein>
<evidence type="ECO:0000313" key="2">
    <source>
        <dbReference type="EMBL" id="MET6990572.1"/>
    </source>
</evidence>
<name>A0ABV2SV15_9FLAO</name>
<comment type="caution">
    <text evidence="2">The sequence shown here is derived from an EMBL/GenBank/DDBJ whole genome shotgun (WGS) entry which is preliminary data.</text>
</comment>
<evidence type="ECO:0000313" key="3">
    <source>
        <dbReference type="Proteomes" id="UP001549799"/>
    </source>
</evidence>
<dbReference type="RefSeq" id="WP_354614968.1">
    <property type="nucleotide sequence ID" value="NZ_JBEXAE010000003.1"/>
</dbReference>
<proteinExistence type="predicted"/>
<organism evidence="2 3">
    <name type="scientific">Sediminicola arcticus</name>
    <dbReference type="NCBI Taxonomy" id="1574308"/>
    <lineage>
        <taxon>Bacteria</taxon>
        <taxon>Pseudomonadati</taxon>
        <taxon>Bacteroidota</taxon>
        <taxon>Flavobacteriia</taxon>
        <taxon>Flavobacteriales</taxon>
        <taxon>Flavobacteriaceae</taxon>
        <taxon>Sediminicola</taxon>
    </lineage>
</organism>
<dbReference type="InterPro" id="IPR011322">
    <property type="entry name" value="N-reg_PII-like_a/b"/>
</dbReference>
<dbReference type="InterPro" id="IPR018551">
    <property type="entry name" value="DUF2007"/>
</dbReference>
<gene>
    <name evidence="2" type="ORF">ABXZ36_07915</name>
</gene>